<dbReference type="Pfam" id="PF01522">
    <property type="entry name" value="Polysacc_deac_1"/>
    <property type="match status" value="1"/>
</dbReference>
<dbReference type="Gene3D" id="3.20.20.370">
    <property type="entry name" value="Glycoside hydrolase/deacetylase"/>
    <property type="match status" value="1"/>
</dbReference>
<evidence type="ECO:0000259" key="1">
    <source>
        <dbReference type="PROSITE" id="PS51677"/>
    </source>
</evidence>
<accession>A0ABN7RTP7</accession>
<dbReference type="PROSITE" id="PS51677">
    <property type="entry name" value="NODB"/>
    <property type="match status" value="1"/>
</dbReference>
<dbReference type="EMBL" id="CAJRAY010000042">
    <property type="protein sequence ID" value="CAG5085862.1"/>
    <property type="molecule type" value="Genomic_DNA"/>
</dbReference>
<organism evidence="2 3">
    <name type="scientific">Thermobacillus xylanilyticus</name>
    <dbReference type="NCBI Taxonomy" id="76633"/>
    <lineage>
        <taxon>Bacteria</taxon>
        <taxon>Bacillati</taxon>
        <taxon>Bacillota</taxon>
        <taxon>Bacilli</taxon>
        <taxon>Bacillales</taxon>
        <taxon>Paenibacillaceae</taxon>
        <taxon>Thermobacillus</taxon>
    </lineage>
</organism>
<keyword evidence="3" id="KW-1185">Reference proteome</keyword>
<dbReference type="CDD" id="cd10948">
    <property type="entry name" value="CE4_BsPdaA_like"/>
    <property type="match status" value="1"/>
</dbReference>
<dbReference type="PANTHER" id="PTHR10587:SF78">
    <property type="entry name" value="PEPTIDOGLYCAN-N-ACETYLMURAMIC ACID DEACETYLASE PDAA"/>
    <property type="match status" value="1"/>
</dbReference>
<dbReference type="PANTHER" id="PTHR10587">
    <property type="entry name" value="GLYCOSYL TRANSFERASE-RELATED"/>
    <property type="match status" value="1"/>
</dbReference>
<evidence type="ECO:0000313" key="2">
    <source>
        <dbReference type="EMBL" id="CAG5085862.1"/>
    </source>
</evidence>
<dbReference type="InterPro" id="IPR014235">
    <property type="entry name" value="Spore_PdaA"/>
</dbReference>
<protein>
    <submittedName>
        <fullName evidence="2">Polysaccharide deacetylase</fullName>
    </submittedName>
</protein>
<dbReference type="Proteomes" id="UP000681526">
    <property type="component" value="Unassembled WGS sequence"/>
</dbReference>
<gene>
    <name evidence="2" type="primary">pdaA</name>
    <name evidence="2" type="ORF">TXXE_09240</name>
</gene>
<feature type="domain" description="NodB homology" evidence="1">
    <location>
        <begin position="96"/>
        <end position="277"/>
    </location>
</feature>
<comment type="caution">
    <text evidence="2">The sequence shown here is derived from an EMBL/GenBank/DDBJ whole genome shotgun (WGS) entry which is preliminary data.</text>
</comment>
<proteinExistence type="predicted"/>
<dbReference type="InterPro" id="IPR011330">
    <property type="entry name" value="Glyco_hydro/deAcase_b/a-brl"/>
</dbReference>
<sequence length="291" mass="32085">MFRRVKPAVLVWSAAAVLLGVWTGLSLSGPAGNPSAAVAVLADSPASASAVSSGDRAYHFGFKKSRNGQPASIDQEGFAPLLERYGAVFRGSPEGKNLYLTFDNGYENGYTEKILDVLKAKKVPACFFVTGHYVKDQPDLLRRMVREGHIIGNHSWSHPDFSTLPDAKIREELDRVAREVASVTGQKEMRYLRPPRGIFSERSLRVSQSLGYTNVFWSIAYKDWDTSAQRGARHAYDSVVAQLHPGAIILLHSVSKDNAEALAAIIDEARRQGYTFRSLDHLLSPVPDLPF</sequence>
<dbReference type="NCBIfam" id="TIGR02884">
    <property type="entry name" value="spore_pdaA"/>
    <property type="match status" value="1"/>
</dbReference>
<dbReference type="InterPro" id="IPR002509">
    <property type="entry name" value="NODB_dom"/>
</dbReference>
<name>A0ABN7RTP7_THEXY</name>
<dbReference type="SUPFAM" id="SSF88713">
    <property type="entry name" value="Glycoside hydrolase/deacetylase"/>
    <property type="match status" value="1"/>
</dbReference>
<dbReference type="RefSeq" id="WP_244860529.1">
    <property type="nucleotide sequence ID" value="NZ_CAJRAY010000042.1"/>
</dbReference>
<evidence type="ECO:0000313" key="3">
    <source>
        <dbReference type="Proteomes" id="UP000681526"/>
    </source>
</evidence>
<reference evidence="2 3" key="1">
    <citation type="submission" date="2021-04" db="EMBL/GenBank/DDBJ databases">
        <authorList>
            <person name="Rakotoarivonina H."/>
        </authorList>
    </citation>
    <scope>NUCLEOTIDE SEQUENCE [LARGE SCALE GENOMIC DNA]</scope>
    <source>
        <strain evidence="2 3">XE</strain>
    </source>
</reference>
<dbReference type="InterPro" id="IPR050248">
    <property type="entry name" value="Polysacc_deacetylase_ArnD"/>
</dbReference>